<reference evidence="2" key="1">
    <citation type="submission" date="2019-02" db="EMBL/GenBank/DDBJ databases">
        <authorList>
            <person name="Gruber-Vodicka R. H."/>
            <person name="Seah K. B. B."/>
        </authorList>
    </citation>
    <scope>NUCLEOTIDE SEQUENCE</scope>
    <source>
        <strain evidence="3">BECK_M6</strain>
        <strain evidence="2">BECK_M7</strain>
    </source>
</reference>
<dbReference type="EMBL" id="CAADFH010000014">
    <property type="protein sequence ID" value="VFJ91133.1"/>
    <property type="molecule type" value="Genomic_DNA"/>
</dbReference>
<accession>A0A450U8D7</accession>
<evidence type="ECO:0000313" key="3">
    <source>
        <dbReference type="EMBL" id="VFJ91133.1"/>
    </source>
</evidence>
<feature type="compositionally biased region" description="Basic and acidic residues" evidence="1">
    <location>
        <begin position="79"/>
        <end position="88"/>
    </location>
</feature>
<dbReference type="EMBL" id="CAADFF010000009">
    <property type="protein sequence ID" value="VFJ88177.1"/>
    <property type="molecule type" value="Genomic_DNA"/>
</dbReference>
<evidence type="ECO:0000256" key="1">
    <source>
        <dbReference type="SAM" id="MobiDB-lite"/>
    </source>
</evidence>
<evidence type="ECO:0000313" key="2">
    <source>
        <dbReference type="EMBL" id="VFJ88177.1"/>
    </source>
</evidence>
<feature type="region of interest" description="Disordered" evidence="1">
    <location>
        <begin position="63"/>
        <end position="88"/>
    </location>
</feature>
<name>A0A450U8D7_9GAMM</name>
<sequence length="88" mass="9797">MRTESLQIWRYAENATGSDDSKLKYLGWGARLPASAMKPPGQTRTLESPRRGAGWIFLDWKAPDEGGDEGRGLPVSALREPRPVHYAD</sequence>
<dbReference type="AlphaFoldDB" id="A0A450U8D7"/>
<proteinExistence type="predicted"/>
<organism evidence="2">
    <name type="scientific">Candidatus Kentrum sp. LFY</name>
    <dbReference type="NCBI Taxonomy" id="2126342"/>
    <lineage>
        <taxon>Bacteria</taxon>
        <taxon>Pseudomonadati</taxon>
        <taxon>Pseudomonadota</taxon>
        <taxon>Gammaproteobacteria</taxon>
        <taxon>Candidatus Kentrum</taxon>
    </lineage>
</organism>
<gene>
    <name evidence="3" type="ORF">BECKLFY1418A_GA0070994_101445</name>
    <name evidence="2" type="ORF">BECKLFY1418B_GA0070995_100934</name>
</gene>
<protein>
    <submittedName>
        <fullName evidence="2">Uncharacterized protein</fullName>
    </submittedName>
</protein>